<evidence type="ECO:0000313" key="3">
    <source>
        <dbReference type="EMBL" id="RMI32016.1"/>
    </source>
</evidence>
<name>A0A3M2L4X2_9ACTN</name>
<gene>
    <name evidence="3" type="ORF">EBN88_25465</name>
</gene>
<dbReference type="EMBL" id="RFFJ01000209">
    <property type="protein sequence ID" value="RMI32016.1"/>
    <property type="molecule type" value="Genomic_DNA"/>
</dbReference>
<evidence type="ECO:0000313" key="4">
    <source>
        <dbReference type="Proteomes" id="UP000278673"/>
    </source>
</evidence>
<proteinExistence type="predicted"/>
<dbReference type="Proteomes" id="UP000278673">
    <property type="component" value="Unassembled WGS sequence"/>
</dbReference>
<reference evidence="3 4" key="1">
    <citation type="submission" date="2018-10" db="EMBL/GenBank/DDBJ databases">
        <title>Isolation, diversity and antifungal activity of actinobacteria from wheat.</title>
        <authorList>
            <person name="Han C."/>
        </authorList>
    </citation>
    <scope>NUCLEOTIDE SEQUENCE [LARGE SCALE GENOMIC DNA]</scope>
    <source>
        <strain evidence="3 4">NEAU-YY642</strain>
    </source>
</reference>
<dbReference type="Pfam" id="PF10756">
    <property type="entry name" value="bPH_6"/>
    <property type="match status" value="1"/>
</dbReference>
<evidence type="ECO:0000259" key="2">
    <source>
        <dbReference type="Pfam" id="PF10756"/>
    </source>
</evidence>
<accession>A0A3M2L4X2</accession>
<organism evidence="3 4">
    <name type="scientific">Streptomyces triticirhizae</name>
    <dbReference type="NCBI Taxonomy" id="2483353"/>
    <lineage>
        <taxon>Bacteria</taxon>
        <taxon>Bacillati</taxon>
        <taxon>Actinomycetota</taxon>
        <taxon>Actinomycetes</taxon>
        <taxon>Kitasatosporales</taxon>
        <taxon>Streptomycetaceae</taxon>
        <taxon>Streptomyces</taxon>
    </lineage>
</organism>
<keyword evidence="1" id="KW-0732">Signal</keyword>
<feature type="chain" id="PRO_5018207659" description="Low molecular weight protein antigen 6 PH domain-containing protein" evidence="1">
    <location>
        <begin position="34"/>
        <end position="181"/>
    </location>
</feature>
<keyword evidence="4" id="KW-1185">Reference proteome</keyword>
<protein>
    <recommendedName>
        <fullName evidence="2">Low molecular weight protein antigen 6 PH domain-containing protein</fullName>
    </recommendedName>
</protein>
<feature type="domain" description="Low molecular weight protein antigen 6 PH" evidence="2">
    <location>
        <begin position="69"/>
        <end position="131"/>
    </location>
</feature>
<dbReference type="AlphaFoldDB" id="A0A3M2L4X2"/>
<comment type="caution">
    <text evidence="3">The sequence shown here is derived from an EMBL/GenBank/DDBJ whole genome shotgun (WGS) entry which is preliminary data.</text>
</comment>
<evidence type="ECO:0000256" key="1">
    <source>
        <dbReference type="SAM" id="SignalP"/>
    </source>
</evidence>
<dbReference type="InterPro" id="IPR019692">
    <property type="entry name" value="CFP-6_PH"/>
</dbReference>
<sequence>MVGRRVLRHRPRCAAWALATLAAITCAALSVWASTRDRGPFAPETSVDPAEYALWALLTAGCARAAARRLVLRPEGVVLVGMVRNRRVRWADVVAVELALRTGSTQPGGRWRIALRLADGTARWVPTFVHGAMGLHQGPEFGPGDRGRYGQVFHHAPPHAPRELARLHAALSVAWRATRRH</sequence>
<feature type="signal peptide" evidence="1">
    <location>
        <begin position="1"/>
        <end position="33"/>
    </location>
</feature>